<protein>
    <submittedName>
        <fullName evidence="1">Uncharacterized protein</fullName>
    </submittedName>
</protein>
<evidence type="ECO:0000313" key="2">
    <source>
        <dbReference type="Proteomes" id="UP001552299"/>
    </source>
</evidence>
<dbReference type="EMBL" id="JANQDX010000017">
    <property type="protein sequence ID" value="KAL0907806.1"/>
    <property type="molecule type" value="Genomic_DNA"/>
</dbReference>
<organism evidence="1 2">
    <name type="scientific">Dendrobium thyrsiflorum</name>
    <name type="common">Pinecone-like raceme dendrobium</name>
    <name type="synonym">Orchid</name>
    <dbReference type="NCBI Taxonomy" id="117978"/>
    <lineage>
        <taxon>Eukaryota</taxon>
        <taxon>Viridiplantae</taxon>
        <taxon>Streptophyta</taxon>
        <taxon>Embryophyta</taxon>
        <taxon>Tracheophyta</taxon>
        <taxon>Spermatophyta</taxon>
        <taxon>Magnoliopsida</taxon>
        <taxon>Liliopsida</taxon>
        <taxon>Asparagales</taxon>
        <taxon>Orchidaceae</taxon>
        <taxon>Epidendroideae</taxon>
        <taxon>Malaxideae</taxon>
        <taxon>Dendrobiinae</taxon>
        <taxon>Dendrobium</taxon>
    </lineage>
</organism>
<comment type="caution">
    <text evidence="1">The sequence shown here is derived from an EMBL/GenBank/DDBJ whole genome shotgun (WGS) entry which is preliminary data.</text>
</comment>
<dbReference type="Proteomes" id="UP001552299">
    <property type="component" value="Unassembled WGS sequence"/>
</dbReference>
<name>A0ABD0UBW8_DENTH</name>
<evidence type="ECO:0000313" key="1">
    <source>
        <dbReference type="EMBL" id="KAL0907806.1"/>
    </source>
</evidence>
<accession>A0ABD0UBW8</accession>
<reference evidence="1 2" key="1">
    <citation type="journal article" date="2024" name="Plant Biotechnol. J.">
        <title>Dendrobium thyrsiflorum genome and its molecular insights into genes involved in important horticultural traits.</title>
        <authorList>
            <person name="Chen B."/>
            <person name="Wang J.Y."/>
            <person name="Zheng P.J."/>
            <person name="Li K.L."/>
            <person name="Liang Y.M."/>
            <person name="Chen X.F."/>
            <person name="Zhang C."/>
            <person name="Zhao X."/>
            <person name="He X."/>
            <person name="Zhang G.Q."/>
            <person name="Liu Z.J."/>
            <person name="Xu Q."/>
        </authorList>
    </citation>
    <scope>NUCLEOTIDE SEQUENCE [LARGE SCALE GENOMIC DNA]</scope>
    <source>
        <strain evidence="1">GZMU011</strain>
    </source>
</reference>
<sequence>MAERAYCAKKNLKMAENSEQLTMARHLMKQCCNDIFNNTEAQQIRHRNTNFKAKNLESFYFLLKYTENLEIFLLPTEAGRELGSDADDYQPRATKDPRMKFEEDDKILACSNLCETPHKLPIA</sequence>
<dbReference type="AlphaFoldDB" id="A0ABD0UBW8"/>
<keyword evidence="2" id="KW-1185">Reference proteome</keyword>
<proteinExistence type="predicted"/>
<gene>
    <name evidence="1" type="ORF">M5K25_022244</name>
</gene>